<evidence type="ECO:0000259" key="5">
    <source>
        <dbReference type="PROSITE" id="PS50893"/>
    </source>
</evidence>
<organism evidence="6 7">
    <name type="scientific">Peteryoungia aggregata LMG 23059</name>
    <dbReference type="NCBI Taxonomy" id="1368425"/>
    <lineage>
        <taxon>Bacteria</taxon>
        <taxon>Pseudomonadati</taxon>
        <taxon>Pseudomonadota</taxon>
        <taxon>Alphaproteobacteria</taxon>
        <taxon>Hyphomicrobiales</taxon>
        <taxon>Rhizobiaceae</taxon>
        <taxon>Peteryoungia</taxon>
    </lineage>
</organism>
<reference evidence="6 7" key="1">
    <citation type="submission" date="2023-07" db="EMBL/GenBank/DDBJ databases">
        <title>Genomic Encyclopedia of Type Strains, Phase IV (KMG-IV): sequencing the most valuable type-strain genomes for metagenomic binning, comparative biology and taxonomic classification.</title>
        <authorList>
            <person name="Goeker M."/>
        </authorList>
    </citation>
    <scope>NUCLEOTIDE SEQUENCE [LARGE SCALE GENOMIC DNA]</scope>
    <source>
        <strain evidence="6 7">DSM 1111</strain>
    </source>
</reference>
<dbReference type="SMART" id="SM00382">
    <property type="entry name" value="AAA"/>
    <property type="match status" value="1"/>
</dbReference>
<evidence type="ECO:0000256" key="4">
    <source>
        <dbReference type="ARBA" id="ARBA00022840"/>
    </source>
</evidence>
<dbReference type="SUPFAM" id="SSF52540">
    <property type="entry name" value="P-loop containing nucleoside triphosphate hydrolases"/>
    <property type="match status" value="1"/>
</dbReference>
<evidence type="ECO:0000313" key="7">
    <source>
        <dbReference type="Proteomes" id="UP001238496"/>
    </source>
</evidence>
<dbReference type="PANTHER" id="PTHR42781:SF4">
    <property type="entry name" value="SPERMIDINE_PUTRESCINE IMPORT ATP-BINDING PROTEIN POTA"/>
    <property type="match status" value="1"/>
</dbReference>
<dbReference type="InterPro" id="IPR003439">
    <property type="entry name" value="ABC_transporter-like_ATP-bd"/>
</dbReference>
<comment type="similarity">
    <text evidence="1">Belongs to the ABC transporter superfamily.</text>
</comment>
<dbReference type="InterPro" id="IPR013611">
    <property type="entry name" value="Transp-assoc_OB_typ2"/>
</dbReference>
<keyword evidence="4 6" id="KW-0067">ATP-binding</keyword>
<dbReference type="Pfam" id="PF08402">
    <property type="entry name" value="TOBE_2"/>
    <property type="match status" value="1"/>
</dbReference>
<dbReference type="Proteomes" id="UP001238496">
    <property type="component" value="Unassembled WGS sequence"/>
</dbReference>
<dbReference type="InterPro" id="IPR017871">
    <property type="entry name" value="ABC_transporter-like_CS"/>
</dbReference>
<sequence>MTADVSIRNATKVFGAFRALDDVSLDIVAGEFIVLLGPSGCGKTTLLSILGGFIEPSAGTIAIGGKDMTHVEPARRPTTTMFQDYALFPHMKLIDNVGFGLRMRGMGKAQRNDKALAMLDLVGLRASATRKPHELSGGQRQRVAVARALAVDPDVLLLDEPLGALDLKLRRQMQDELKAIQKRVGTTFIHVTHDQEEAMAIADRIVVMNHGRIEDVGKPSDIYMRPRSLFAAGFMGEANFLPGRVISIAEGEAQVETALGSAPIPITAFTAGRPQTNSKVTLCIRPEHFRSATEDGAAVALARARITDSAFFGAHHRCHLKPESGADIVITANLPQTAHPKPGDMLDLSVKADTIVALIEA</sequence>
<dbReference type="InterPro" id="IPR012340">
    <property type="entry name" value="NA-bd_OB-fold"/>
</dbReference>
<evidence type="ECO:0000256" key="2">
    <source>
        <dbReference type="ARBA" id="ARBA00022448"/>
    </source>
</evidence>
<dbReference type="GO" id="GO:0005524">
    <property type="term" value="F:ATP binding"/>
    <property type="evidence" value="ECO:0007669"/>
    <property type="project" value="UniProtKB-KW"/>
</dbReference>
<dbReference type="RefSeq" id="WP_370872970.1">
    <property type="nucleotide sequence ID" value="NZ_JAUSUW010000002.1"/>
</dbReference>
<evidence type="ECO:0000256" key="1">
    <source>
        <dbReference type="ARBA" id="ARBA00005417"/>
    </source>
</evidence>
<evidence type="ECO:0000256" key="3">
    <source>
        <dbReference type="ARBA" id="ARBA00022741"/>
    </source>
</evidence>
<dbReference type="Gene3D" id="3.40.50.300">
    <property type="entry name" value="P-loop containing nucleotide triphosphate hydrolases"/>
    <property type="match status" value="1"/>
</dbReference>
<keyword evidence="7" id="KW-1185">Reference proteome</keyword>
<dbReference type="PROSITE" id="PS00211">
    <property type="entry name" value="ABC_TRANSPORTER_1"/>
    <property type="match status" value="1"/>
</dbReference>
<evidence type="ECO:0000313" key="6">
    <source>
        <dbReference type="EMBL" id="MDQ0419654.1"/>
    </source>
</evidence>
<name>A0ABU0G2U3_9HYPH</name>
<dbReference type="PANTHER" id="PTHR42781">
    <property type="entry name" value="SPERMIDINE/PUTRESCINE IMPORT ATP-BINDING PROTEIN POTA"/>
    <property type="match status" value="1"/>
</dbReference>
<gene>
    <name evidence="6" type="ORF">J2045_000667</name>
</gene>
<accession>A0ABU0G2U3</accession>
<protein>
    <submittedName>
        <fullName evidence="6">Spermidine/putrescine transport system ATP-binding protein</fullName>
    </submittedName>
</protein>
<comment type="caution">
    <text evidence="6">The sequence shown here is derived from an EMBL/GenBank/DDBJ whole genome shotgun (WGS) entry which is preliminary data.</text>
</comment>
<dbReference type="InterPro" id="IPR008995">
    <property type="entry name" value="Mo/tungstate-bd_C_term_dom"/>
</dbReference>
<dbReference type="InterPro" id="IPR027417">
    <property type="entry name" value="P-loop_NTPase"/>
</dbReference>
<dbReference type="InterPro" id="IPR050093">
    <property type="entry name" value="ABC_SmlMolc_Importer"/>
</dbReference>
<dbReference type="SUPFAM" id="SSF50331">
    <property type="entry name" value="MOP-like"/>
    <property type="match status" value="1"/>
</dbReference>
<keyword evidence="3" id="KW-0547">Nucleotide-binding</keyword>
<feature type="domain" description="ABC transporter" evidence="5">
    <location>
        <begin position="5"/>
        <end position="235"/>
    </location>
</feature>
<keyword evidence="2" id="KW-0813">Transport</keyword>
<dbReference type="InterPro" id="IPR003593">
    <property type="entry name" value="AAA+_ATPase"/>
</dbReference>
<dbReference type="Gene3D" id="2.40.50.100">
    <property type="match status" value="1"/>
</dbReference>
<dbReference type="Pfam" id="PF00005">
    <property type="entry name" value="ABC_tran"/>
    <property type="match status" value="1"/>
</dbReference>
<dbReference type="EMBL" id="JAUSUW010000002">
    <property type="protein sequence ID" value="MDQ0419654.1"/>
    <property type="molecule type" value="Genomic_DNA"/>
</dbReference>
<proteinExistence type="inferred from homology"/>
<dbReference type="PROSITE" id="PS50893">
    <property type="entry name" value="ABC_TRANSPORTER_2"/>
    <property type="match status" value="1"/>
</dbReference>
<dbReference type="Gene3D" id="2.40.50.140">
    <property type="entry name" value="Nucleic acid-binding proteins"/>
    <property type="match status" value="1"/>
</dbReference>